<keyword evidence="6 7" id="KW-0472">Membrane</keyword>
<dbReference type="InterPro" id="IPR001991">
    <property type="entry name" value="Na-dicarboxylate_symporter"/>
</dbReference>
<gene>
    <name evidence="8" type="ORF">ACETRX_17075</name>
</gene>
<proteinExistence type="predicted"/>
<evidence type="ECO:0000256" key="6">
    <source>
        <dbReference type="ARBA" id="ARBA00023136"/>
    </source>
</evidence>
<feature type="transmembrane region" description="Helical" evidence="7">
    <location>
        <begin position="12"/>
        <end position="31"/>
    </location>
</feature>
<feature type="transmembrane region" description="Helical" evidence="7">
    <location>
        <begin position="193"/>
        <end position="215"/>
    </location>
</feature>
<feature type="transmembrane region" description="Helical" evidence="7">
    <location>
        <begin position="43"/>
        <end position="69"/>
    </location>
</feature>
<comment type="caution">
    <text evidence="8">The sequence shown here is derived from an EMBL/GenBank/DDBJ whole genome shotgun (WGS) entry which is preliminary data.</text>
</comment>
<keyword evidence="2" id="KW-0813">Transport</keyword>
<organism evidence="8 9">
    <name type="scientific">Labrys neptuniae</name>
    <dbReference type="NCBI Taxonomy" id="376174"/>
    <lineage>
        <taxon>Bacteria</taxon>
        <taxon>Pseudomonadati</taxon>
        <taxon>Pseudomonadota</taxon>
        <taxon>Alphaproteobacteria</taxon>
        <taxon>Hyphomicrobiales</taxon>
        <taxon>Xanthobacteraceae</taxon>
        <taxon>Labrys</taxon>
    </lineage>
</organism>
<feature type="transmembrane region" description="Helical" evidence="7">
    <location>
        <begin position="90"/>
        <end position="109"/>
    </location>
</feature>
<dbReference type="Gene3D" id="1.10.3860.10">
    <property type="entry name" value="Sodium:dicarboxylate symporter"/>
    <property type="match status" value="1"/>
</dbReference>
<dbReference type="PROSITE" id="PS51257">
    <property type="entry name" value="PROKAR_LIPOPROTEIN"/>
    <property type="match status" value="1"/>
</dbReference>
<keyword evidence="5 7" id="KW-1133">Transmembrane helix</keyword>
<evidence type="ECO:0000313" key="8">
    <source>
        <dbReference type="EMBL" id="MFC2251346.1"/>
    </source>
</evidence>
<evidence type="ECO:0000256" key="3">
    <source>
        <dbReference type="ARBA" id="ARBA00022475"/>
    </source>
</evidence>
<dbReference type="PANTHER" id="PTHR42865">
    <property type="entry name" value="PROTON/GLUTAMATE-ASPARTATE SYMPORTER"/>
    <property type="match status" value="1"/>
</dbReference>
<dbReference type="RefSeq" id="WP_394311817.1">
    <property type="nucleotide sequence ID" value="NZ_JBHGPK010000006.1"/>
</dbReference>
<keyword evidence="3" id="KW-1003">Cell membrane</keyword>
<dbReference type="InterPro" id="IPR036458">
    <property type="entry name" value="Na:dicarbo_symporter_sf"/>
</dbReference>
<evidence type="ECO:0000256" key="7">
    <source>
        <dbReference type="SAM" id="Phobius"/>
    </source>
</evidence>
<dbReference type="Proteomes" id="UP001595190">
    <property type="component" value="Unassembled WGS sequence"/>
</dbReference>
<sequence>MRGVNLNRNFIYVMVGLVLGIAIGIACFYSFPDKKTAATIADYMSLVSTIFLKLIKMIIGPLVLSTLIVGIGHMGDAATLGRVGAKTMGWFISASIVSLLLGLVMANLIQPGHGIVIADQSGNTANIATASFSFKNFIEHLVPTSIFKAMAEGEILQIVVFSLFAGVAIMALGERGKPLVHLADDVAHMMLTITGYVMTLAPLAVCAAVASVITTSGPSVLLNFVKFLGGFYLTLFILWGFLIAIGYFLLGARMGNLIRRMREPFLLAFSTASSEAAYPKILDQLERFGVPKRIASFVLPLGYSFNLDGTMAYTTFATLFVAQAYGMELSLGTQLAIAGTLMLTSKGVAGVPKASLVVILATLHQFNIPDAGLYLIIGIDQFLDMGRSATNVIGNSLAASAVAKFEGGLGPEKDDINAPEVAPAAAPA</sequence>
<evidence type="ECO:0000256" key="1">
    <source>
        <dbReference type="ARBA" id="ARBA00004651"/>
    </source>
</evidence>
<accession>A0ABV6ZGP3</accession>
<comment type="subcellular location">
    <subcellularLocation>
        <location evidence="1">Cell membrane</location>
        <topology evidence="1">Multi-pass membrane protein</topology>
    </subcellularLocation>
</comment>
<dbReference type="SUPFAM" id="SSF118215">
    <property type="entry name" value="Proton glutamate symport protein"/>
    <property type="match status" value="1"/>
</dbReference>
<evidence type="ECO:0000256" key="5">
    <source>
        <dbReference type="ARBA" id="ARBA00022989"/>
    </source>
</evidence>
<reference evidence="8 9" key="1">
    <citation type="submission" date="2024-09" db="EMBL/GenBank/DDBJ databases">
        <title>Description of Labrys sedimenti sp. nov., isolated from a diclofenac-degrading enrichment culture, and genome-based reclassification of Labrys portucalensis as a later heterotypic synonym of Labrys neptuniae.</title>
        <authorList>
            <person name="Tancsics A."/>
            <person name="Csepanyi A."/>
        </authorList>
    </citation>
    <scope>NUCLEOTIDE SEQUENCE [LARGE SCALE GENOMIC DNA]</scope>
    <source>
        <strain evidence="8 9">LMG 23412</strain>
    </source>
</reference>
<evidence type="ECO:0000313" key="9">
    <source>
        <dbReference type="Proteomes" id="UP001595190"/>
    </source>
</evidence>
<dbReference type="Pfam" id="PF00375">
    <property type="entry name" value="SDF"/>
    <property type="match status" value="1"/>
</dbReference>
<name>A0ABV6ZGP3_9HYPH</name>
<feature type="transmembrane region" description="Helical" evidence="7">
    <location>
        <begin position="155"/>
        <end position="172"/>
    </location>
</feature>
<protein>
    <submittedName>
        <fullName evidence="8">Dicarboxylate/amino acid:cation symporter</fullName>
    </submittedName>
</protein>
<dbReference type="PRINTS" id="PR00173">
    <property type="entry name" value="EDTRNSPORT"/>
</dbReference>
<dbReference type="PANTHER" id="PTHR42865:SF7">
    <property type="entry name" value="PROTON_GLUTAMATE-ASPARTATE SYMPORTER"/>
    <property type="match status" value="1"/>
</dbReference>
<dbReference type="EMBL" id="JBHGPK010000006">
    <property type="protein sequence ID" value="MFC2251346.1"/>
    <property type="molecule type" value="Genomic_DNA"/>
</dbReference>
<feature type="transmembrane region" description="Helical" evidence="7">
    <location>
        <begin position="227"/>
        <end position="252"/>
    </location>
</feature>
<evidence type="ECO:0000256" key="4">
    <source>
        <dbReference type="ARBA" id="ARBA00022692"/>
    </source>
</evidence>
<keyword evidence="4 7" id="KW-0812">Transmembrane</keyword>
<evidence type="ECO:0000256" key="2">
    <source>
        <dbReference type="ARBA" id="ARBA00022448"/>
    </source>
</evidence>